<reference evidence="4 5" key="1">
    <citation type="journal article" date="2016" name="Genome Biol. Evol.">
        <title>Divergent and convergent evolution of fungal pathogenicity.</title>
        <authorList>
            <person name="Shang Y."/>
            <person name="Xiao G."/>
            <person name="Zheng P."/>
            <person name="Cen K."/>
            <person name="Zhan S."/>
            <person name="Wang C."/>
        </authorList>
    </citation>
    <scope>NUCLEOTIDE SEQUENCE [LARGE SCALE GENOMIC DNA]</scope>
    <source>
        <strain evidence="4 5">RCEF 3172</strain>
    </source>
</reference>
<sequence length="340" mass="38106">MPKTLPTANRRMLVSERRTFITPRGYKYSFIYVPARDSKTTLLFLHGFPSQADDWERQVAHFAPLGYGVIAPDLLGYGDTSKPDALTSYTFKGMSDDIAQLLDHLRVESVVGVGHDFGANFLGRLAAYHPARFQALVFLAVGSGKPAQKFDVEAIQQMTKKMAGFVMFGYLSWLGGKEDPHGVLEEHARSAMSLLFAEDNSAWRIWLHPLGAMKQFVTEDKQIPVGNWYTSAMQDRHLEVFGAKDGYKGATRWYRMLVTNASLEEEQSIAETSLEQPSIIVADAQSMPPQMGMLAEWVPNLTPKELESGHWTHIECAEQVNQIITEHIEALGARELVRSE</sequence>
<dbReference type="PRINTS" id="PR00412">
    <property type="entry name" value="EPOXHYDRLASE"/>
</dbReference>
<dbReference type="SMR" id="A0A166WJX2"/>
<dbReference type="GO" id="GO:0016787">
    <property type="term" value="F:hydrolase activity"/>
    <property type="evidence" value="ECO:0007669"/>
    <property type="project" value="UniProtKB-KW"/>
</dbReference>
<name>A0A166WJX2_9HYPO</name>
<dbReference type="InterPro" id="IPR000073">
    <property type="entry name" value="AB_hydrolase_1"/>
</dbReference>
<dbReference type="Proteomes" id="UP000076863">
    <property type="component" value="Unassembled WGS sequence"/>
</dbReference>
<dbReference type="PANTHER" id="PTHR43329">
    <property type="entry name" value="EPOXIDE HYDROLASE"/>
    <property type="match status" value="1"/>
</dbReference>
<dbReference type="Gene3D" id="3.40.50.1820">
    <property type="entry name" value="alpha/beta hydrolase"/>
    <property type="match status" value="1"/>
</dbReference>
<evidence type="ECO:0000259" key="3">
    <source>
        <dbReference type="Pfam" id="PF00561"/>
    </source>
</evidence>
<dbReference type="InterPro" id="IPR029058">
    <property type="entry name" value="AB_hydrolase_fold"/>
</dbReference>
<protein>
    <submittedName>
        <fullName evidence="4">Epoxide hydrolase-like protein</fullName>
    </submittedName>
</protein>
<comment type="caution">
    <text evidence="4">The sequence shown here is derived from an EMBL/GenBank/DDBJ whole genome shotgun (WGS) entry which is preliminary data.</text>
</comment>
<dbReference type="Pfam" id="PF00561">
    <property type="entry name" value="Abhydrolase_1"/>
    <property type="match status" value="1"/>
</dbReference>
<dbReference type="SUPFAM" id="SSF53474">
    <property type="entry name" value="alpha/beta-Hydrolases"/>
    <property type="match status" value="1"/>
</dbReference>
<dbReference type="OrthoDB" id="284184at2759"/>
<comment type="similarity">
    <text evidence="2">Belongs to the AB hydrolase superfamily. Epoxide hydrolase family.</text>
</comment>
<feature type="domain" description="AB hydrolase-1" evidence="3">
    <location>
        <begin position="41"/>
        <end position="314"/>
    </location>
</feature>
<evidence type="ECO:0000313" key="5">
    <source>
        <dbReference type="Proteomes" id="UP000076863"/>
    </source>
</evidence>
<evidence type="ECO:0000256" key="1">
    <source>
        <dbReference type="ARBA" id="ARBA00022801"/>
    </source>
</evidence>
<keyword evidence="1 4" id="KW-0378">Hydrolase</keyword>
<gene>
    <name evidence="4" type="ORF">BBO_09029</name>
</gene>
<accession>A0A166WJX2</accession>
<dbReference type="InterPro" id="IPR000639">
    <property type="entry name" value="Epox_hydrolase-like"/>
</dbReference>
<organism evidence="4 5">
    <name type="scientific">Beauveria brongniartii RCEF 3172</name>
    <dbReference type="NCBI Taxonomy" id="1081107"/>
    <lineage>
        <taxon>Eukaryota</taxon>
        <taxon>Fungi</taxon>
        <taxon>Dikarya</taxon>
        <taxon>Ascomycota</taxon>
        <taxon>Pezizomycotina</taxon>
        <taxon>Sordariomycetes</taxon>
        <taxon>Hypocreomycetidae</taxon>
        <taxon>Hypocreales</taxon>
        <taxon>Cordycipitaceae</taxon>
        <taxon>Beauveria</taxon>
        <taxon>Beauveria brongniartii</taxon>
    </lineage>
</organism>
<evidence type="ECO:0000313" key="4">
    <source>
        <dbReference type="EMBL" id="OAA34812.1"/>
    </source>
</evidence>
<dbReference type="AlphaFoldDB" id="A0A166WJX2"/>
<keyword evidence="5" id="KW-1185">Reference proteome</keyword>
<proteinExistence type="inferred from homology"/>
<dbReference type="EMBL" id="AZHA01000048">
    <property type="protein sequence ID" value="OAA34812.1"/>
    <property type="molecule type" value="Genomic_DNA"/>
</dbReference>
<evidence type="ECO:0000256" key="2">
    <source>
        <dbReference type="ARBA" id="ARBA00038334"/>
    </source>
</evidence>